<comment type="similarity">
    <text evidence="1">Belongs to the LytR/CpsA/Psr (LCP) family.</text>
</comment>
<dbReference type="RefSeq" id="WP_239133381.1">
    <property type="nucleotide sequence ID" value="NZ_BONZ01000011.1"/>
</dbReference>
<dbReference type="EMBL" id="BONZ01000011">
    <property type="protein sequence ID" value="GIH12834.1"/>
    <property type="molecule type" value="Genomic_DNA"/>
</dbReference>
<name>A0A8J3VN48_9ACTN</name>
<gene>
    <name evidence="4" type="ORF">Raf01_10060</name>
</gene>
<feature type="compositionally biased region" description="Low complexity" evidence="2">
    <location>
        <begin position="352"/>
        <end position="377"/>
    </location>
</feature>
<dbReference type="PANTHER" id="PTHR33392:SF6">
    <property type="entry name" value="POLYISOPRENYL-TEICHOIC ACID--PEPTIDOGLYCAN TEICHOIC ACID TRANSFERASE TAGU"/>
    <property type="match status" value="1"/>
</dbReference>
<sequence>MRERRGRRVLLRMLVGLLVLATGAATAVWAYGRSLNSDLKRTDAFNGLSLDGRPPVRVAGAMNVLLLGSDSRNPDNTADSRSDTMMLLHLDADHRHAYVISIPRDSWVQIPESPDGEHGAAMAKINSAYAWGGVPLAVRTVEQFTDVRIDHVVLIDFSGFQQIVDAVGGVDLTVDQTVTSIFPPYRVFQQGRRHFTGAEALDYVRQRYQFADGDFARERHQQQLMKAVLDKAANVGMLSDPGKLNTLLHSVTHSMTVDRDFDLLSVAVALRNLRSPDVTFLTSPTVGGGTENDEDVVYPDERRAAALYRAVQNDRVAQYLSNQTANSNADPGSGSDPGADSDPGSGSGSGSDPGSDPGSNSGPDSGSDPNSAPTPNN</sequence>
<organism evidence="4 5">
    <name type="scientific">Rugosimonospora africana</name>
    <dbReference type="NCBI Taxonomy" id="556532"/>
    <lineage>
        <taxon>Bacteria</taxon>
        <taxon>Bacillati</taxon>
        <taxon>Actinomycetota</taxon>
        <taxon>Actinomycetes</taxon>
        <taxon>Micromonosporales</taxon>
        <taxon>Micromonosporaceae</taxon>
        <taxon>Rugosimonospora</taxon>
    </lineage>
</organism>
<reference evidence="4" key="1">
    <citation type="submission" date="2021-01" db="EMBL/GenBank/DDBJ databases">
        <title>Whole genome shotgun sequence of Rugosimonospora africana NBRC 104875.</title>
        <authorList>
            <person name="Komaki H."/>
            <person name="Tamura T."/>
        </authorList>
    </citation>
    <scope>NUCLEOTIDE SEQUENCE</scope>
    <source>
        <strain evidence="4">NBRC 104875</strain>
    </source>
</reference>
<evidence type="ECO:0000259" key="3">
    <source>
        <dbReference type="Pfam" id="PF03816"/>
    </source>
</evidence>
<dbReference type="Pfam" id="PF03816">
    <property type="entry name" value="LytR_cpsA_psr"/>
    <property type="match status" value="1"/>
</dbReference>
<dbReference type="InterPro" id="IPR004474">
    <property type="entry name" value="LytR_CpsA_psr"/>
</dbReference>
<accession>A0A8J3VN48</accession>
<comment type="caution">
    <text evidence="4">The sequence shown here is derived from an EMBL/GenBank/DDBJ whole genome shotgun (WGS) entry which is preliminary data.</text>
</comment>
<evidence type="ECO:0000313" key="4">
    <source>
        <dbReference type="EMBL" id="GIH12834.1"/>
    </source>
</evidence>
<dbReference type="Proteomes" id="UP000642748">
    <property type="component" value="Unassembled WGS sequence"/>
</dbReference>
<dbReference type="AlphaFoldDB" id="A0A8J3VN48"/>
<feature type="compositionally biased region" description="Low complexity" evidence="2">
    <location>
        <begin position="330"/>
        <end position="344"/>
    </location>
</feature>
<protein>
    <recommendedName>
        <fullName evidence="3">Cell envelope-related transcriptional attenuator domain-containing protein</fullName>
    </recommendedName>
</protein>
<dbReference type="InterPro" id="IPR050922">
    <property type="entry name" value="LytR/CpsA/Psr_CW_biosynth"/>
</dbReference>
<dbReference type="Gene3D" id="3.40.630.190">
    <property type="entry name" value="LCP protein"/>
    <property type="match status" value="1"/>
</dbReference>
<feature type="domain" description="Cell envelope-related transcriptional attenuator" evidence="3">
    <location>
        <begin position="81"/>
        <end position="233"/>
    </location>
</feature>
<dbReference type="PANTHER" id="PTHR33392">
    <property type="entry name" value="POLYISOPRENYL-TEICHOIC ACID--PEPTIDOGLYCAN TEICHOIC ACID TRANSFERASE TAGU"/>
    <property type="match status" value="1"/>
</dbReference>
<evidence type="ECO:0000313" key="5">
    <source>
        <dbReference type="Proteomes" id="UP000642748"/>
    </source>
</evidence>
<evidence type="ECO:0000256" key="1">
    <source>
        <dbReference type="ARBA" id="ARBA00006068"/>
    </source>
</evidence>
<proteinExistence type="inferred from homology"/>
<keyword evidence="5" id="KW-1185">Reference proteome</keyword>
<dbReference type="NCBIfam" id="TIGR00350">
    <property type="entry name" value="lytR_cpsA_psr"/>
    <property type="match status" value="1"/>
</dbReference>
<evidence type="ECO:0000256" key="2">
    <source>
        <dbReference type="SAM" id="MobiDB-lite"/>
    </source>
</evidence>
<feature type="region of interest" description="Disordered" evidence="2">
    <location>
        <begin position="324"/>
        <end position="377"/>
    </location>
</feature>